<dbReference type="EC" id="6.2.1.-" evidence="5"/>
<dbReference type="PANTHER" id="PTHR43201">
    <property type="entry name" value="ACYL-COA SYNTHETASE"/>
    <property type="match status" value="1"/>
</dbReference>
<dbReference type="FunFam" id="3.30.300.30:FF:000008">
    <property type="entry name" value="2,3-dihydroxybenzoate-AMP ligase"/>
    <property type="match status" value="1"/>
</dbReference>
<dbReference type="GO" id="GO:0031956">
    <property type="term" value="F:medium-chain fatty acid-CoA ligase activity"/>
    <property type="evidence" value="ECO:0007669"/>
    <property type="project" value="TreeGrafter"/>
</dbReference>
<dbReference type="Gene3D" id="3.40.50.12780">
    <property type="entry name" value="N-terminal domain of ligase-like"/>
    <property type="match status" value="1"/>
</dbReference>
<dbReference type="InterPro" id="IPR042099">
    <property type="entry name" value="ANL_N_sf"/>
</dbReference>
<reference evidence="5 6" key="1">
    <citation type="submission" date="2009-03" db="EMBL/GenBank/DDBJ databases">
        <title>Comparison of the complete genome sequences of Rhodococcus erythropolis PR4 and Rhodococcus opacus B4.</title>
        <authorList>
            <person name="Takarada H."/>
            <person name="Sekine M."/>
            <person name="Hosoyama A."/>
            <person name="Yamada R."/>
            <person name="Fujisawa T."/>
            <person name="Omata S."/>
            <person name="Shimizu A."/>
            <person name="Tsukatani N."/>
            <person name="Tanikawa S."/>
            <person name="Fujita N."/>
            <person name="Harayama S."/>
        </authorList>
    </citation>
    <scope>NUCLEOTIDE SEQUENCE [LARGE SCALE GENOMIC DNA]</scope>
    <source>
        <strain evidence="5 6">B4</strain>
    </source>
</reference>
<dbReference type="PANTHER" id="PTHR43201:SF5">
    <property type="entry name" value="MEDIUM-CHAIN ACYL-COA LIGASE ACSF2, MITOCHONDRIAL"/>
    <property type="match status" value="1"/>
</dbReference>
<evidence type="ECO:0000313" key="5">
    <source>
        <dbReference type="EMBL" id="BAH55387.1"/>
    </source>
</evidence>
<dbReference type="HOGENOM" id="CLU_000022_59_0_11"/>
<feature type="domain" description="AMP-dependent synthetase/ligase" evidence="3">
    <location>
        <begin position="15"/>
        <end position="371"/>
    </location>
</feature>
<dbReference type="SUPFAM" id="SSF56801">
    <property type="entry name" value="Acetyl-CoA synthetase-like"/>
    <property type="match status" value="1"/>
</dbReference>
<comment type="similarity">
    <text evidence="1">Belongs to the ATP-dependent AMP-binding enzyme family.</text>
</comment>
<dbReference type="InterPro" id="IPR045851">
    <property type="entry name" value="AMP-bd_C_sf"/>
</dbReference>
<dbReference type="PATRIC" id="fig|632772.20.peg.7452"/>
<evidence type="ECO:0000256" key="1">
    <source>
        <dbReference type="ARBA" id="ARBA00006432"/>
    </source>
</evidence>
<dbReference type="Pfam" id="PF13193">
    <property type="entry name" value="AMP-binding_C"/>
    <property type="match status" value="1"/>
</dbReference>
<accession>C1B5X6</accession>
<feature type="domain" description="AMP-binding enzyme C-terminal" evidence="4">
    <location>
        <begin position="431"/>
        <end position="509"/>
    </location>
</feature>
<evidence type="ECO:0000256" key="2">
    <source>
        <dbReference type="ARBA" id="ARBA00022598"/>
    </source>
</evidence>
<protein>
    <submittedName>
        <fullName evidence="5">Putative fatty-acid--CoA ligase</fullName>
        <ecNumber evidence="5">6.2.1.-</ecNumber>
    </submittedName>
</protein>
<keyword evidence="2 5" id="KW-0436">Ligase</keyword>
<name>C1B5X6_RHOOB</name>
<proteinExistence type="inferred from homology"/>
<evidence type="ECO:0000313" key="6">
    <source>
        <dbReference type="Proteomes" id="UP000002212"/>
    </source>
</evidence>
<dbReference type="STRING" id="632772.ROP_71400"/>
<dbReference type="InterPro" id="IPR020845">
    <property type="entry name" value="AMP-binding_CS"/>
</dbReference>
<dbReference type="InterPro" id="IPR000873">
    <property type="entry name" value="AMP-dep_synth/lig_dom"/>
</dbReference>
<sequence>MAEPSTVREPVCTPDWWADRDPSRPAVVVPGGETLTYGELAAKSRWLERDWISKGISPGDRVAVVMENRTDYVVVAIAALRCGVRLVAVNVHLTRAEAVHVICDSDARLIVASERFADLVAEAAGASPAVEAVQVVGDVRDGYEGLYDGVESDPAPATRPSADKAVRQGAFMFYSSGTTGKPKGILREMPDVSFEQGDPLTANFPLTWGFYQDSVWLNSAPLYHAYPLQTCTSVVRWGGTLVLTEKFDAEESLRIVEEFGVTHTSMVPTMFVRFLRLPEDVRRRYDVSSIRLAIHAGAACPVPVKRAMMEWWGPVLYEFYGGSENIGMVLITPDEWLAHPGSVGRPAPGTISVLGEDHAPVAPYERGTIWFDHAPDFSYHHSPEKTAGVFDADGRATLGDLGYLDEGGYLYLDGRRTDLIISGGVNIYPAEIESRLVEHPAVFDVAVIGVPDEEYGQRVEAFVQLDSGVAGDAELERELLEFCRKELASFKCPRSVTFEESLPRTPAGKLLKRVLMERVWT</sequence>
<organism evidence="5 6">
    <name type="scientific">Rhodococcus opacus (strain B4)</name>
    <dbReference type="NCBI Taxonomy" id="632772"/>
    <lineage>
        <taxon>Bacteria</taxon>
        <taxon>Bacillati</taxon>
        <taxon>Actinomycetota</taxon>
        <taxon>Actinomycetes</taxon>
        <taxon>Mycobacteriales</taxon>
        <taxon>Nocardiaceae</taxon>
        <taxon>Rhodococcus</taxon>
    </lineage>
</organism>
<dbReference type="Gene3D" id="3.30.300.30">
    <property type="match status" value="1"/>
</dbReference>
<evidence type="ECO:0000259" key="4">
    <source>
        <dbReference type="Pfam" id="PF13193"/>
    </source>
</evidence>
<dbReference type="OrthoDB" id="9803968at2"/>
<dbReference type="InterPro" id="IPR025110">
    <property type="entry name" value="AMP-bd_C"/>
</dbReference>
<evidence type="ECO:0000259" key="3">
    <source>
        <dbReference type="Pfam" id="PF00501"/>
    </source>
</evidence>
<dbReference type="EMBL" id="AP011115">
    <property type="protein sequence ID" value="BAH55387.1"/>
    <property type="molecule type" value="Genomic_DNA"/>
</dbReference>
<dbReference type="KEGG" id="rop:ROP_71400"/>
<dbReference type="AlphaFoldDB" id="C1B5X6"/>
<gene>
    <name evidence="5" type="ordered locus">ROP_71400</name>
</gene>
<dbReference type="Pfam" id="PF00501">
    <property type="entry name" value="AMP-binding"/>
    <property type="match status" value="1"/>
</dbReference>
<dbReference type="PROSITE" id="PS00455">
    <property type="entry name" value="AMP_BINDING"/>
    <property type="match status" value="1"/>
</dbReference>
<dbReference type="RefSeq" id="WP_015890805.1">
    <property type="nucleotide sequence ID" value="NC_012522.1"/>
</dbReference>
<dbReference type="GO" id="GO:0006631">
    <property type="term" value="P:fatty acid metabolic process"/>
    <property type="evidence" value="ECO:0007669"/>
    <property type="project" value="TreeGrafter"/>
</dbReference>
<dbReference type="Proteomes" id="UP000002212">
    <property type="component" value="Chromosome"/>
</dbReference>